<organism evidence="1 2">
    <name type="scientific">Streptomyces bikiniensis</name>
    <dbReference type="NCBI Taxonomy" id="1896"/>
    <lineage>
        <taxon>Bacteria</taxon>
        <taxon>Bacillati</taxon>
        <taxon>Actinomycetota</taxon>
        <taxon>Actinomycetes</taxon>
        <taxon>Kitasatosporales</taxon>
        <taxon>Streptomycetaceae</taxon>
        <taxon>Streptomyces</taxon>
    </lineage>
</organism>
<dbReference type="InterPro" id="IPR013785">
    <property type="entry name" value="Aldolase_TIM"/>
</dbReference>
<evidence type="ECO:0000313" key="1">
    <source>
        <dbReference type="EMBL" id="MFI9123109.1"/>
    </source>
</evidence>
<name>A0ABW8D304_STRBI</name>
<dbReference type="RefSeq" id="WP_399619959.1">
    <property type="nucleotide sequence ID" value="NZ_JBITYT010000014.1"/>
</dbReference>
<gene>
    <name evidence="1" type="ORF">ACIGW0_27570</name>
</gene>
<evidence type="ECO:0000313" key="2">
    <source>
        <dbReference type="Proteomes" id="UP001614391"/>
    </source>
</evidence>
<proteinExistence type="predicted"/>
<keyword evidence="2" id="KW-1185">Reference proteome</keyword>
<accession>A0ABW8D304</accession>
<sequence>MTGRPADDSTQAREAYFPDLAEDLVRAGPIPLMLTGGITRRVTAERVLWNGVAVVGMAPPSPRTFPCAGGTTARRTA</sequence>
<reference evidence="1 2" key="1">
    <citation type="submission" date="2024-10" db="EMBL/GenBank/DDBJ databases">
        <title>The Natural Products Discovery Center: Release of the First 8490 Sequenced Strains for Exploring Actinobacteria Biosynthetic Diversity.</title>
        <authorList>
            <person name="Kalkreuter E."/>
            <person name="Kautsar S.A."/>
            <person name="Yang D."/>
            <person name="Bader C.D."/>
            <person name="Teijaro C.N."/>
            <person name="Fluegel L."/>
            <person name="Davis C.M."/>
            <person name="Simpson J.R."/>
            <person name="Lauterbach L."/>
            <person name="Steele A.D."/>
            <person name="Gui C."/>
            <person name="Meng S."/>
            <person name="Li G."/>
            <person name="Viehrig K."/>
            <person name="Ye F."/>
            <person name="Su P."/>
            <person name="Kiefer A.F."/>
            <person name="Nichols A."/>
            <person name="Cepeda A.J."/>
            <person name="Yan W."/>
            <person name="Fan B."/>
            <person name="Jiang Y."/>
            <person name="Adhikari A."/>
            <person name="Zheng C.-J."/>
            <person name="Schuster L."/>
            <person name="Cowan T.M."/>
            <person name="Smanski M.J."/>
            <person name="Chevrette M.G."/>
            <person name="De Carvalho L.P.S."/>
            <person name="Shen B."/>
        </authorList>
    </citation>
    <scope>NUCLEOTIDE SEQUENCE [LARGE SCALE GENOMIC DNA]</scope>
    <source>
        <strain evidence="1 2">NPDC053346</strain>
    </source>
</reference>
<dbReference type="Gene3D" id="3.20.20.70">
    <property type="entry name" value="Aldolase class I"/>
    <property type="match status" value="1"/>
</dbReference>
<dbReference type="Proteomes" id="UP001614391">
    <property type="component" value="Unassembled WGS sequence"/>
</dbReference>
<protein>
    <submittedName>
        <fullName evidence="1">Uncharacterized protein</fullName>
    </submittedName>
</protein>
<comment type="caution">
    <text evidence="1">The sequence shown here is derived from an EMBL/GenBank/DDBJ whole genome shotgun (WGS) entry which is preliminary data.</text>
</comment>
<dbReference type="EMBL" id="JBITYT010000014">
    <property type="protein sequence ID" value="MFI9123109.1"/>
    <property type="molecule type" value="Genomic_DNA"/>
</dbReference>